<keyword evidence="16" id="KW-1133">Transmembrane helix</keyword>
<feature type="binding site" evidence="15">
    <location>
        <position position="334"/>
    </location>
    <ligand>
        <name>substrate</name>
    </ligand>
</feature>
<dbReference type="Gene3D" id="2.60.40.1180">
    <property type="entry name" value="Golgi alpha-mannosidase II"/>
    <property type="match status" value="1"/>
</dbReference>
<evidence type="ECO:0000256" key="13">
    <source>
        <dbReference type="PIRSR" id="PIRSR001024-1"/>
    </source>
</evidence>
<evidence type="ECO:0000256" key="10">
    <source>
        <dbReference type="ARBA" id="ARBA00023180"/>
    </source>
</evidence>
<proteinExistence type="inferred from homology"/>
<sequence length="519" mass="57993">MQLLLSLAPAFLAITPTFAASPEEWRGKSIYQLVTDRFAVANDSAPLCDTAARKHCGGSWKGITNHLDYIQNMGFDAVWISPIYKNLDVVTKRGEAYHGYWVKDFNALNPHFGTEDDLKELVKALHDRGMYIMLDMVVNHCTAPALPPAFDFDGYFHPFTDASYFRPPTCWTNGSMELDIMQNCWLGDPILPLPDLNTDQPRVVDLLYQNVHDIVTKYGIDGVRVDTVKHIRSDFWPGWVKGAGVYALGELYSNDTDFIAPWTQVIDGVTDYPSYFYLRQAFSKAGGPIQPFIDEMSSQLLKNAMTYLFIHDGLPIVYYGQEQDYNGAIDPSNREALWFSAYQKEKPMVKYIKTLNGARKAAIAAPKNFLTTPLKFLAVENTSFAVSKPPMLALLTNAGNQSHNVTWSVPDAGFAPNETLVDVLSCEKVEADGHGGVNVRAIGGMPQMLMPALIAIQGRALCPDAAKTIWQASKYKKAPKHSNEQLQTSMASDRDRNLVSWMILFASLAFVTTFRLRLM</sequence>
<feature type="binding site" evidence="15">
    <location>
        <position position="224"/>
    </location>
    <ligand>
        <name>substrate</name>
    </ligand>
</feature>
<dbReference type="SMART" id="SM00642">
    <property type="entry name" value="Aamy"/>
    <property type="match status" value="1"/>
</dbReference>
<feature type="disulfide bond" evidence="14">
    <location>
        <begin position="426"/>
        <end position="462"/>
    </location>
</feature>
<dbReference type="InterPro" id="IPR006047">
    <property type="entry name" value="GH13_cat_dom"/>
</dbReference>
<keyword evidence="10" id="KW-0325">Glycoprotein</keyword>
<keyword evidence="16" id="KW-0472">Membrane</keyword>
<feature type="binding site" evidence="15">
    <location>
        <position position="101"/>
    </location>
    <ligand>
        <name>substrate</name>
    </ligand>
</feature>
<evidence type="ECO:0000256" key="17">
    <source>
        <dbReference type="SAM" id="SignalP"/>
    </source>
</evidence>
<comment type="similarity">
    <text evidence="3">Belongs to the glycosyl hydrolase 13 family.</text>
</comment>
<evidence type="ECO:0000256" key="14">
    <source>
        <dbReference type="PIRSR" id="PIRSR001024-4"/>
    </source>
</evidence>
<feature type="disulfide bond" evidence="14">
    <location>
        <begin position="170"/>
        <end position="184"/>
    </location>
</feature>
<gene>
    <name evidence="19" type="ORF">EWM64_g220</name>
</gene>
<dbReference type="STRING" id="135208.A0A4Z0ABP7"/>
<protein>
    <recommendedName>
        <fullName evidence="4">alpha-amylase</fullName>
        <ecNumber evidence="4">3.2.1.1</ecNumber>
    </recommendedName>
</protein>
<dbReference type="Pfam" id="PF09260">
    <property type="entry name" value="A_amylase_dom_C"/>
    <property type="match status" value="1"/>
</dbReference>
<dbReference type="PANTHER" id="PTHR10357:SF215">
    <property type="entry name" value="ALPHA-AMYLASE 1"/>
    <property type="match status" value="1"/>
</dbReference>
<keyword evidence="7" id="KW-0378">Hydrolase</keyword>
<dbReference type="EMBL" id="SFCI01000009">
    <property type="protein sequence ID" value="TFY83801.1"/>
    <property type="molecule type" value="Genomic_DNA"/>
</dbReference>
<accession>A0A4Z0ABP7</accession>
<comment type="catalytic activity">
    <reaction evidence="1">
        <text>Endohydrolysis of (1-&gt;4)-alpha-D-glucosidic linkages in polysaccharides containing three or more (1-&gt;4)-alpha-linked D-glucose units.</text>
        <dbReference type="EC" id="3.2.1.1"/>
    </reaction>
</comment>
<evidence type="ECO:0000256" key="11">
    <source>
        <dbReference type="ARBA" id="ARBA00023277"/>
    </source>
</evidence>
<organism evidence="19 20">
    <name type="scientific">Hericium alpestre</name>
    <dbReference type="NCBI Taxonomy" id="135208"/>
    <lineage>
        <taxon>Eukaryota</taxon>
        <taxon>Fungi</taxon>
        <taxon>Dikarya</taxon>
        <taxon>Basidiomycota</taxon>
        <taxon>Agaricomycotina</taxon>
        <taxon>Agaricomycetes</taxon>
        <taxon>Russulales</taxon>
        <taxon>Hericiaceae</taxon>
        <taxon>Hericium</taxon>
    </lineage>
</organism>
<keyword evidence="12" id="KW-0326">Glycosidase</keyword>
<dbReference type="Pfam" id="PF00128">
    <property type="entry name" value="Alpha-amylase"/>
    <property type="match status" value="1"/>
</dbReference>
<dbReference type="GO" id="GO:0004556">
    <property type="term" value="F:alpha-amylase activity"/>
    <property type="evidence" value="ECO:0007669"/>
    <property type="project" value="UniProtKB-EC"/>
</dbReference>
<feature type="domain" description="Glycosyl hydrolase family 13 catalytic" evidence="18">
    <location>
        <begin position="32"/>
        <end position="359"/>
    </location>
</feature>
<keyword evidence="9 14" id="KW-1015">Disulfide bond</keyword>
<dbReference type="SUPFAM" id="SSF51445">
    <property type="entry name" value="(Trans)glycosidases"/>
    <property type="match status" value="1"/>
</dbReference>
<feature type="active site" description="Proton donor" evidence="13">
    <location>
        <position position="250"/>
    </location>
</feature>
<evidence type="ECO:0000259" key="18">
    <source>
        <dbReference type="SMART" id="SM00642"/>
    </source>
</evidence>
<evidence type="ECO:0000256" key="3">
    <source>
        <dbReference type="ARBA" id="ARBA00008061"/>
    </source>
</evidence>
<evidence type="ECO:0000256" key="9">
    <source>
        <dbReference type="ARBA" id="ARBA00023157"/>
    </source>
</evidence>
<dbReference type="CDD" id="cd11319">
    <property type="entry name" value="AmyAc_euk_AmyA"/>
    <property type="match status" value="1"/>
</dbReference>
<evidence type="ECO:0000256" key="16">
    <source>
        <dbReference type="SAM" id="Phobius"/>
    </source>
</evidence>
<keyword evidence="11" id="KW-0119">Carbohydrate metabolism</keyword>
<dbReference type="InterPro" id="IPR013777">
    <property type="entry name" value="A-amylase-like"/>
</dbReference>
<reference evidence="19 20" key="1">
    <citation type="submission" date="2019-02" db="EMBL/GenBank/DDBJ databases">
        <title>Genome sequencing of the rare red list fungi Hericium alpestre (H. flagellum).</title>
        <authorList>
            <person name="Buettner E."/>
            <person name="Kellner H."/>
        </authorList>
    </citation>
    <scope>NUCLEOTIDE SEQUENCE [LARGE SCALE GENOMIC DNA]</scope>
    <source>
        <strain evidence="19 20">DSM 108284</strain>
    </source>
</reference>
<dbReference type="PIRSF" id="PIRSF001024">
    <property type="entry name" value="Alph-amyl_fung"/>
    <property type="match status" value="1"/>
</dbReference>
<evidence type="ECO:0000313" key="20">
    <source>
        <dbReference type="Proteomes" id="UP000298061"/>
    </source>
</evidence>
<dbReference type="OrthoDB" id="204980at2759"/>
<evidence type="ECO:0000256" key="7">
    <source>
        <dbReference type="ARBA" id="ARBA00022801"/>
    </source>
</evidence>
<dbReference type="Gene3D" id="3.20.20.80">
    <property type="entry name" value="Glycosidases"/>
    <property type="match status" value="1"/>
</dbReference>
<comment type="cofactor">
    <cofactor evidence="2">
        <name>Ca(2+)</name>
        <dbReference type="ChEBI" id="CHEBI:29108"/>
    </cofactor>
</comment>
<keyword evidence="5" id="KW-0479">Metal-binding</keyword>
<keyword evidence="20" id="KW-1185">Reference proteome</keyword>
<dbReference type="InterPro" id="IPR013780">
    <property type="entry name" value="Glyco_hydro_b"/>
</dbReference>
<feature type="chain" id="PRO_5021388212" description="alpha-amylase" evidence="17">
    <location>
        <begin position="20"/>
        <end position="519"/>
    </location>
</feature>
<dbReference type="SUPFAM" id="SSF51011">
    <property type="entry name" value="Glycosyl hydrolase domain"/>
    <property type="match status" value="1"/>
</dbReference>
<feature type="signal peptide" evidence="17">
    <location>
        <begin position="1"/>
        <end position="19"/>
    </location>
</feature>
<dbReference type="Proteomes" id="UP000298061">
    <property type="component" value="Unassembled WGS sequence"/>
</dbReference>
<evidence type="ECO:0000256" key="1">
    <source>
        <dbReference type="ARBA" id="ARBA00000548"/>
    </source>
</evidence>
<dbReference type="InterPro" id="IPR017853">
    <property type="entry name" value="GH"/>
</dbReference>
<feature type="binding site" evidence="15">
    <location>
        <position position="140"/>
    </location>
    <ligand>
        <name>substrate</name>
    </ligand>
</feature>
<evidence type="ECO:0000256" key="15">
    <source>
        <dbReference type="PIRSR" id="PIRSR001024-5"/>
    </source>
</evidence>
<dbReference type="PANTHER" id="PTHR10357">
    <property type="entry name" value="ALPHA-AMYLASE FAMILY MEMBER"/>
    <property type="match status" value="1"/>
</dbReference>
<dbReference type="EC" id="3.2.1.1" evidence="4"/>
<evidence type="ECO:0000256" key="12">
    <source>
        <dbReference type="ARBA" id="ARBA00023295"/>
    </source>
</evidence>
<evidence type="ECO:0000256" key="6">
    <source>
        <dbReference type="ARBA" id="ARBA00022729"/>
    </source>
</evidence>
<dbReference type="AlphaFoldDB" id="A0A4Z0ABP7"/>
<feature type="transmembrane region" description="Helical" evidence="16">
    <location>
        <begin position="498"/>
        <end position="518"/>
    </location>
</feature>
<dbReference type="GO" id="GO:0016052">
    <property type="term" value="P:carbohydrate catabolic process"/>
    <property type="evidence" value="ECO:0007669"/>
    <property type="project" value="InterPro"/>
</dbReference>
<evidence type="ECO:0000256" key="2">
    <source>
        <dbReference type="ARBA" id="ARBA00001913"/>
    </source>
</evidence>
<keyword evidence="8" id="KW-0106">Calcium</keyword>
<feature type="active site" description="Nucleophile" evidence="13">
    <location>
        <position position="226"/>
    </location>
</feature>
<keyword evidence="16" id="KW-0812">Transmembrane</keyword>
<dbReference type="InterPro" id="IPR015340">
    <property type="entry name" value="A_amylase_C_dom"/>
</dbReference>
<evidence type="ECO:0000313" key="19">
    <source>
        <dbReference type="EMBL" id="TFY83801.1"/>
    </source>
</evidence>
<comment type="caution">
    <text evidence="19">The sequence shown here is derived from an EMBL/GenBank/DDBJ whole genome shotgun (WGS) entry which is preliminary data.</text>
</comment>
<keyword evidence="6 17" id="KW-0732">Signal</keyword>
<name>A0A4Z0ABP7_9AGAM</name>
<feature type="disulfide bond" evidence="14">
    <location>
        <begin position="48"/>
        <end position="56"/>
    </location>
</feature>
<evidence type="ECO:0000256" key="4">
    <source>
        <dbReference type="ARBA" id="ARBA00012595"/>
    </source>
</evidence>
<evidence type="ECO:0000256" key="8">
    <source>
        <dbReference type="ARBA" id="ARBA00022837"/>
    </source>
</evidence>
<dbReference type="GO" id="GO:0005509">
    <property type="term" value="F:calcium ion binding"/>
    <property type="evidence" value="ECO:0007669"/>
    <property type="project" value="InterPro"/>
</dbReference>
<evidence type="ECO:0000256" key="5">
    <source>
        <dbReference type="ARBA" id="ARBA00022723"/>
    </source>
</evidence>